<reference evidence="2 3" key="1">
    <citation type="submission" date="2018-06" db="EMBL/GenBank/DDBJ databases">
        <authorList>
            <consortium name="Pathogen Informatics"/>
            <person name="Doyle S."/>
        </authorList>
    </citation>
    <scope>NUCLEOTIDE SEQUENCE [LARGE SCALE GENOMIC DNA]</scope>
    <source>
        <strain evidence="2 3">NCTC11388</strain>
    </source>
</reference>
<proteinExistence type="predicted"/>
<dbReference type="AlphaFoldDB" id="A0A380BNG9"/>
<dbReference type="EMBL" id="UGYW01000002">
    <property type="protein sequence ID" value="SUJ03888.1"/>
    <property type="molecule type" value="Genomic_DNA"/>
</dbReference>
<organism evidence="2 3">
    <name type="scientific">Sphingobacterium spiritivorum</name>
    <name type="common">Flavobacterium spiritivorum</name>
    <dbReference type="NCBI Taxonomy" id="258"/>
    <lineage>
        <taxon>Bacteria</taxon>
        <taxon>Pseudomonadati</taxon>
        <taxon>Bacteroidota</taxon>
        <taxon>Sphingobacteriia</taxon>
        <taxon>Sphingobacteriales</taxon>
        <taxon>Sphingobacteriaceae</taxon>
        <taxon>Sphingobacterium</taxon>
    </lineage>
</organism>
<feature type="domain" description="DUF4130" evidence="1">
    <location>
        <begin position="84"/>
        <end position="249"/>
    </location>
</feature>
<sequence>MIIVQYDGSWSGLMSLIFEVYEFKMEVHAICKSNEVSQQHLFGQQHIVYTDGNKAERVLKGIVLKAGKSVVQELYCAYLSEQNDIELLILRLVQYYLGSKVKVSANYGHEDVLKLKQIIKSVSRERHRFKAFVRFRQMEDGLYMAKIEPDFNILPLISSHFKNRYADQLWLIYDVKRNYGIYYDKSEVTEVQFDLIPSDQHVMHKAHESEVLYDDLWKRYFQSVNIKERKNMKLHIQHVPRRYWKYLNEKIGSFGVTNSGTSVYSCFLLYVV</sequence>
<dbReference type="Pfam" id="PF13566">
    <property type="entry name" value="DUF4130"/>
    <property type="match status" value="1"/>
</dbReference>
<dbReference type="RefSeq" id="WP_115169541.1">
    <property type="nucleotide sequence ID" value="NZ_UGYW01000002.1"/>
</dbReference>
<evidence type="ECO:0000313" key="2">
    <source>
        <dbReference type="EMBL" id="SUJ03888.1"/>
    </source>
</evidence>
<evidence type="ECO:0000259" key="1">
    <source>
        <dbReference type="Pfam" id="PF13566"/>
    </source>
</evidence>
<dbReference type="NCBIfam" id="TIGR03915">
    <property type="entry name" value="SAM_7_link_chp"/>
    <property type="match status" value="1"/>
</dbReference>
<dbReference type="InterPro" id="IPR023875">
    <property type="entry name" value="DNA_repair_put"/>
</dbReference>
<dbReference type="InterPro" id="IPR025404">
    <property type="entry name" value="DUF4130"/>
</dbReference>
<gene>
    <name evidence="2" type="ORF">NCTC11388_01323</name>
</gene>
<protein>
    <submittedName>
        <fullName evidence="2">Probable DNA metabolism protein</fullName>
    </submittedName>
</protein>
<name>A0A380BNG9_SPHSI</name>
<accession>A0A380BNG9</accession>
<evidence type="ECO:0000313" key="3">
    <source>
        <dbReference type="Proteomes" id="UP000254893"/>
    </source>
</evidence>
<dbReference type="Proteomes" id="UP000254893">
    <property type="component" value="Unassembled WGS sequence"/>
</dbReference>